<evidence type="ECO:0000313" key="3">
    <source>
        <dbReference type="RefSeq" id="XP_018813643.1"/>
    </source>
</evidence>
<dbReference type="OrthoDB" id="672067at2759"/>
<evidence type="ECO:0000313" key="2">
    <source>
        <dbReference type="Proteomes" id="UP000235220"/>
    </source>
</evidence>
<dbReference type="PANTHER" id="PTHR34207:SF2">
    <property type="entry name" value="PROTEIN BIC1"/>
    <property type="match status" value="1"/>
</dbReference>
<dbReference type="KEGG" id="jre:108985699"/>
<organism evidence="2 3">
    <name type="scientific">Juglans regia</name>
    <name type="common">English walnut</name>
    <dbReference type="NCBI Taxonomy" id="51240"/>
    <lineage>
        <taxon>Eukaryota</taxon>
        <taxon>Viridiplantae</taxon>
        <taxon>Streptophyta</taxon>
        <taxon>Embryophyta</taxon>
        <taxon>Tracheophyta</taxon>
        <taxon>Spermatophyta</taxon>
        <taxon>Magnoliopsida</taxon>
        <taxon>eudicotyledons</taxon>
        <taxon>Gunneridae</taxon>
        <taxon>Pentapetalae</taxon>
        <taxon>rosids</taxon>
        <taxon>fabids</taxon>
        <taxon>Fagales</taxon>
        <taxon>Juglandaceae</taxon>
        <taxon>Juglans</taxon>
    </lineage>
</organism>
<dbReference type="Gramene" id="Jr03_01790_p1">
    <property type="protein sequence ID" value="cds.Jr03_01790_p1"/>
    <property type="gene ID" value="Jr03_01790"/>
</dbReference>
<feature type="compositionally biased region" description="Basic and acidic residues" evidence="1">
    <location>
        <begin position="30"/>
        <end position="46"/>
    </location>
</feature>
<proteinExistence type="predicted"/>
<dbReference type="Proteomes" id="UP000235220">
    <property type="component" value="Chromosome 3"/>
</dbReference>
<dbReference type="GeneID" id="108985699"/>
<reference evidence="3" key="1">
    <citation type="submission" date="2025-08" db="UniProtKB">
        <authorList>
            <consortium name="RefSeq"/>
        </authorList>
    </citation>
    <scope>IDENTIFICATION</scope>
    <source>
        <tissue evidence="3">Leaves</tissue>
    </source>
</reference>
<accession>A0A2I4E2L6</accession>
<name>A0A2I4E2L6_JUGRE</name>
<evidence type="ECO:0000256" key="1">
    <source>
        <dbReference type="SAM" id="MobiDB-lite"/>
    </source>
</evidence>
<feature type="region of interest" description="Disordered" evidence="1">
    <location>
        <begin position="66"/>
        <end position="98"/>
    </location>
</feature>
<dbReference type="STRING" id="51240.A0A2I4E2L6"/>
<dbReference type="GO" id="GO:0009785">
    <property type="term" value="P:blue light signaling pathway"/>
    <property type="evidence" value="ECO:0007669"/>
    <property type="project" value="InterPro"/>
</dbReference>
<dbReference type="AlphaFoldDB" id="A0A2I4E2L6"/>
<gene>
    <name evidence="3" type="primary">LOC108985699</name>
</gene>
<dbReference type="PANTHER" id="PTHR34207">
    <property type="entry name" value="PROTEIN BIC1"/>
    <property type="match status" value="1"/>
</dbReference>
<protein>
    <submittedName>
        <fullName evidence="3">Protein BIC1-like</fullName>
    </submittedName>
</protein>
<keyword evidence="2" id="KW-1185">Reference proteome</keyword>
<dbReference type="CDD" id="cd22645">
    <property type="entry name" value="BIC1_CID"/>
    <property type="match status" value="1"/>
</dbReference>
<feature type="region of interest" description="Disordered" evidence="1">
    <location>
        <begin position="1"/>
        <end position="52"/>
    </location>
</feature>
<sequence>MDRQDSPVFDRFAPSQPLESKKNYHQSENGSEKDSRGSGNIEKETKIISPSSRIRQFDREEVALFAGMSSRPDQDDGEEKPVVVLSSEAMPEDSGRERLKRHRVEVAGRVWIPDIWGQEELLNDWIDCSAFDASLVPKGIMSARAALVEEGRRANSSGLRIVNRC</sequence>
<dbReference type="RefSeq" id="XP_018813643.1">
    <property type="nucleotide sequence ID" value="XM_018958098.2"/>
</dbReference>
<dbReference type="InterPro" id="IPR040374">
    <property type="entry name" value="BIC"/>
</dbReference>
<dbReference type="FunCoup" id="A0A2I4E2L6">
    <property type="interactions" value="63"/>
</dbReference>